<dbReference type="OrthoDB" id="193054at2759"/>
<dbReference type="EMBL" id="BRXZ01000018">
    <property type="protein sequence ID" value="GMI03163.1"/>
    <property type="molecule type" value="Genomic_DNA"/>
</dbReference>
<protein>
    <submittedName>
        <fullName evidence="1">Uncharacterized protein</fullName>
    </submittedName>
</protein>
<gene>
    <name evidence="1" type="ORF">TrRE_jg5857</name>
</gene>
<reference evidence="1" key="1">
    <citation type="submission" date="2022-07" db="EMBL/GenBank/DDBJ databases">
        <title>Genome analysis of Parmales, a sister group of diatoms, reveals the evolutionary specialization of diatoms from phago-mixotrophs to photoautotrophs.</title>
        <authorList>
            <person name="Ban H."/>
            <person name="Sato S."/>
            <person name="Yoshikawa S."/>
            <person name="Kazumasa Y."/>
            <person name="Nakamura Y."/>
            <person name="Ichinomiya M."/>
            <person name="Saitoh K."/>
            <person name="Sato N."/>
            <person name="Blanc-Mathieu R."/>
            <person name="Endo H."/>
            <person name="Kuwata A."/>
            <person name="Ogata H."/>
        </authorList>
    </citation>
    <scope>NUCLEOTIDE SEQUENCE</scope>
</reference>
<evidence type="ECO:0000313" key="1">
    <source>
        <dbReference type="EMBL" id="GMI03163.1"/>
    </source>
</evidence>
<dbReference type="AlphaFoldDB" id="A0A9W7CCC4"/>
<keyword evidence="2" id="KW-1185">Reference proteome</keyword>
<evidence type="ECO:0000313" key="2">
    <source>
        <dbReference type="Proteomes" id="UP001165082"/>
    </source>
</evidence>
<proteinExistence type="predicted"/>
<comment type="caution">
    <text evidence="1">The sequence shown here is derived from an EMBL/GenBank/DDBJ whole genome shotgun (WGS) entry which is preliminary data.</text>
</comment>
<dbReference type="Proteomes" id="UP001165082">
    <property type="component" value="Unassembled WGS sequence"/>
</dbReference>
<accession>A0A9W7CCC4</accession>
<name>A0A9W7CCC4_9STRA</name>
<organism evidence="1 2">
    <name type="scientific">Triparma retinervis</name>
    <dbReference type="NCBI Taxonomy" id="2557542"/>
    <lineage>
        <taxon>Eukaryota</taxon>
        <taxon>Sar</taxon>
        <taxon>Stramenopiles</taxon>
        <taxon>Ochrophyta</taxon>
        <taxon>Bolidophyceae</taxon>
        <taxon>Parmales</taxon>
        <taxon>Triparmaceae</taxon>
        <taxon>Triparma</taxon>
    </lineage>
</organism>
<sequence length="490" mass="57118">MGKILRDEEVIPEECFMQADKAAQKRHDGTEEMIFHIWLVNIGFSIVTKVEQNVIDEQLDGDDPVASAKKDRFNLEKELELIGCANYAEGLKKIGFGERGAFSFLREEHLTGPPLFVHGKAKRKIVGLASAYRRQLQYEEQQRKTHLTKMNEVSYSKKYTVDGKEFFHSKAEMDAFYSNIEAEKKEASRSQSQAHIRNKFMKVRKGFGFLAMAQHEPKAKEHNEIVEEKIERISVYNGRDEWGLLSRPAMYTGYMNEKYRHTKEQETKILLRTKQTQWGGDIRERMRKADAFNCGHVPVSDIRRILQRVFEKGHVHNPEERVEFVLSKSGDGIHHDEDLIVEHSLAIMIDTLEKHLSGKQLRAQKHRLEEEAKKKRRQHYWLYKEEEDEAARKREITKLTPYNCPGFESQPFNGRVCRHCMYDRALHTFIHTKEDYAAITAKRNMDAMNSNMALEEANEIVARQEEVKKKLREQMSALGGVAQDWEDTKS</sequence>